<evidence type="ECO:0000313" key="1">
    <source>
        <dbReference type="EMBL" id="EOY25331.1"/>
    </source>
</evidence>
<dbReference type="Gramene" id="EOY25331">
    <property type="protein sequence ID" value="EOY25331"/>
    <property type="gene ID" value="TCM_016679"/>
</dbReference>
<dbReference type="InParanoid" id="A0A061G6Y4"/>
<proteinExistence type="predicted"/>
<keyword evidence="2" id="KW-1185">Reference proteome</keyword>
<dbReference type="Proteomes" id="UP000026915">
    <property type="component" value="Chromosome 3"/>
</dbReference>
<protein>
    <submittedName>
        <fullName evidence="1">Uncharacterized protein</fullName>
    </submittedName>
</protein>
<dbReference type="AlphaFoldDB" id="A0A061G6Y4"/>
<accession>A0A061G6Y4</accession>
<organism evidence="1 2">
    <name type="scientific">Theobroma cacao</name>
    <name type="common">Cacao</name>
    <name type="synonym">Cocoa</name>
    <dbReference type="NCBI Taxonomy" id="3641"/>
    <lineage>
        <taxon>Eukaryota</taxon>
        <taxon>Viridiplantae</taxon>
        <taxon>Streptophyta</taxon>
        <taxon>Embryophyta</taxon>
        <taxon>Tracheophyta</taxon>
        <taxon>Spermatophyta</taxon>
        <taxon>Magnoliopsida</taxon>
        <taxon>eudicotyledons</taxon>
        <taxon>Gunneridae</taxon>
        <taxon>Pentapetalae</taxon>
        <taxon>rosids</taxon>
        <taxon>malvids</taxon>
        <taxon>Malvales</taxon>
        <taxon>Malvaceae</taxon>
        <taxon>Byttnerioideae</taxon>
        <taxon>Theobroma</taxon>
    </lineage>
</organism>
<reference evidence="1 2" key="1">
    <citation type="journal article" date="2013" name="Genome Biol.">
        <title>The genome sequence of the most widely cultivated cacao type and its use to identify candidate genes regulating pod color.</title>
        <authorList>
            <person name="Motamayor J.C."/>
            <person name="Mockaitis K."/>
            <person name="Schmutz J."/>
            <person name="Haiminen N."/>
            <person name="Iii D.L."/>
            <person name="Cornejo O."/>
            <person name="Findley S.D."/>
            <person name="Zheng P."/>
            <person name="Utro F."/>
            <person name="Royaert S."/>
            <person name="Saski C."/>
            <person name="Jenkins J."/>
            <person name="Podicheti R."/>
            <person name="Zhao M."/>
            <person name="Scheffler B.E."/>
            <person name="Stack J.C."/>
            <person name="Feltus F.A."/>
            <person name="Mustiga G.M."/>
            <person name="Amores F."/>
            <person name="Phillips W."/>
            <person name="Marelli J.P."/>
            <person name="May G.D."/>
            <person name="Shapiro H."/>
            <person name="Ma J."/>
            <person name="Bustamante C.D."/>
            <person name="Schnell R.J."/>
            <person name="Main D."/>
            <person name="Gilbert D."/>
            <person name="Parida L."/>
            <person name="Kuhn D.N."/>
        </authorList>
    </citation>
    <scope>NUCLEOTIDE SEQUENCE [LARGE SCALE GENOMIC DNA]</scope>
    <source>
        <strain evidence="2">cv. Matina 1-6</strain>
    </source>
</reference>
<evidence type="ECO:0000313" key="2">
    <source>
        <dbReference type="Proteomes" id="UP000026915"/>
    </source>
</evidence>
<dbReference type="EMBL" id="CM001881">
    <property type="protein sequence ID" value="EOY25331.1"/>
    <property type="molecule type" value="Genomic_DNA"/>
</dbReference>
<sequence length="75" mass="8343">MGFAGPAGTIQASSDFLSEADFDAKSVAKAKTCSKFNTQTRLGNMEYEPYQPAQQFLARLLFSVIFLEKLHVKHN</sequence>
<dbReference type="HOGENOM" id="CLU_2676065_0_0_1"/>
<gene>
    <name evidence="1" type="ORF">TCM_016679</name>
</gene>
<name>A0A061G6Y4_THECC</name>